<comment type="caution">
    <text evidence="1">The sequence shown here is derived from an EMBL/GenBank/DDBJ whole genome shotgun (WGS) entry which is preliminary data.</text>
</comment>
<organism evidence="1 2">
    <name type="scientific">Pyrocoelia pectoralis</name>
    <dbReference type="NCBI Taxonomy" id="417401"/>
    <lineage>
        <taxon>Eukaryota</taxon>
        <taxon>Metazoa</taxon>
        <taxon>Ecdysozoa</taxon>
        <taxon>Arthropoda</taxon>
        <taxon>Hexapoda</taxon>
        <taxon>Insecta</taxon>
        <taxon>Pterygota</taxon>
        <taxon>Neoptera</taxon>
        <taxon>Endopterygota</taxon>
        <taxon>Coleoptera</taxon>
        <taxon>Polyphaga</taxon>
        <taxon>Elateriformia</taxon>
        <taxon>Elateroidea</taxon>
        <taxon>Lampyridae</taxon>
        <taxon>Lampyrinae</taxon>
        <taxon>Pyrocoelia</taxon>
    </lineage>
</organism>
<name>A0AAN7VH43_9COLE</name>
<dbReference type="Proteomes" id="UP001329430">
    <property type="component" value="Chromosome 4"/>
</dbReference>
<sequence length="113" mass="13570">MSQIIKCTYLADYFSQNYMKDNTKNFTSFGKSIFKQFEQNPISDANLKQIINWYQQGWPVNKNYIKDKELETFYKLKDKIHVTRNIVYYNDRIVAPKVLRQEMLNLVHAYGNN</sequence>
<proteinExistence type="predicted"/>
<reference evidence="1 2" key="1">
    <citation type="journal article" date="2024" name="Insects">
        <title>An Improved Chromosome-Level Genome Assembly of the Firefly Pyrocoelia pectoralis.</title>
        <authorList>
            <person name="Fu X."/>
            <person name="Meyer-Rochow V.B."/>
            <person name="Ballantyne L."/>
            <person name="Zhu X."/>
        </authorList>
    </citation>
    <scope>NUCLEOTIDE SEQUENCE [LARGE SCALE GENOMIC DNA]</scope>
    <source>
        <strain evidence="1">XCY_ONT2</strain>
    </source>
</reference>
<evidence type="ECO:0000313" key="1">
    <source>
        <dbReference type="EMBL" id="KAK5645551.1"/>
    </source>
</evidence>
<gene>
    <name evidence="1" type="ORF">RI129_006851</name>
</gene>
<dbReference type="EMBL" id="JAVRBK010000004">
    <property type="protein sequence ID" value="KAK5645551.1"/>
    <property type="molecule type" value="Genomic_DNA"/>
</dbReference>
<protein>
    <submittedName>
        <fullName evidence="1">Uncharacterized protein</fullName>
    </submittedName>
</protein>
<keyword evidence="2" id="KW-1185">Reference proteome</keyword>
<evidence type="ECO:0000313" key="2">
    <source>
        <dbReference type="Proteomes" id="UP001329430"/>
    </source>
</evidence>
<accession>A0AAN7VH43</accession>
<dbReference type="AlphaFoldDB" id="A0AAN7VH43"/>